<dbReference type="AlphaFoldDB" id="A0A8J6QAM3"/>
<dbReference type="Proteomes" id="UP000600588">
    <property type="component" value="Unassembled WGS sequence"/>
</dbReference>
<protein>
    <submittedName>
        <fullName evidence="1">Uncharacterized protein</fullName>
    </submittedName>
</protein>
<evidence type="ECO:0000313" key="2">
    <source>
        <dbReference type="Proteomes" id="UP000600588"/>
    </source>
</evidence>
<sequence>MENVIKINNEIADLIIKLCFSINDLKKSCQSNDKGGLHFFSTYNDIKTRMDNLLQVSSSKAMSAKITETKAFAKNSLKIYKIFPTEINGRDKTIQTLNRIVNQLTDLEKLISNPL</sequence>
<keyword evidence="2" id="KW-1185">Reference proteome</keyword>
<comment type="caution">
    <text evidence="1">The sequence shown here is derived from an EMBL/GenBank/DDBJ whole genome shotgun (WGS) entry which is preliminary data.</text>
</comment>
<dbReference type="EMBL" id="JACVXB010000012">
    <property type="protein sequence ID" value="MBD0833652.1"/>
    <property type="molecule type" value="Genomic_DNA"/>
</dbReference>
<accession>A0A8J6QAM3</accession>
<evidence type="ECO:0000313" key="1">
    <source>
        <dbReference type="EMBL" id="MBD0833652.1"/>
    </source>
</evidence>
<organism evidence="1 2">
    <name type="scientific">Aestuariibaculum sediminum</name>
    <dbReference type="NCBI Taxonomy" id="2770637"/>
    <lineage>
        <taxon>Bacteria</taxon>
        <taxon>Pseudomonadati</taxon>
        <taxon>Bacteroidota</taxon>
        <taxon>Flavobacteriia</taxon>
        <taxon>Flavobacteriales</taxon>
        <taxon>Flavobacteriaceae</taxon>
    </lineage>
</organism>
<name>A0A8J6QAM3_9FLAO</name>
<gene>
    <name evidence="1" type="ORF">ICJ83_16075</name>
</gene>
<proteinExistence type="predicted"/>
<dbReference type="RefSeq" id="WP_188231432.1">
    <property type="nucleotide sequence ID" value="NZ_JACVXB010000012.1"/>
</dbReference>
<reference evidence="1 2" key="1">
    <citation type="submission" date="2020-09" db="EMBL/GenBank/DDBJ databases">
        <title>TT11 complete genome.</title>
        <authorList>
            <person name="Wu Z."/>
        </authorList>
    </citation>
    <scope>NUCLEOTIDE SEQUENCE [LARGE SCALE GENOMIC DNA]</scope>
    <source>
        <strain evidence="1 2">TT11</strain>
    </source>
</reference>